<proteinExistence type="predicted"/>
<gene>
    <name evidence="1" type="ORF">DY000_02004398</name>
</gene>
<accession>A0ABQ7BXS2</accession>
<organism evidence="1 2">
    <name type="scientific">Brassica cretica</name>
    <name type="common">Mustard</name>
    <dbReference type="NCBI Taxonomy" id="69181"/>
    <lineage>
        <taxon>Eukaryota</taxon>
        <taxon>Viridiplantae</taxon>
        <taxon>Streptophyta</taxon>
        <taxon>Embryophyta</taxon>
        <taxon>Tracheophyta</taxon>
        <taxon>Spermatophyta</taxon>
        <taxon>Magnoliopsida</taxon>
        <taxon>eudicotyledons</taxon>
        <taxon>Gunneridae</taxon>
        <taxon>Pentapetalae</taxon>
        <taxon>rosids</taxon>
        <taxon>malvids</taxon>
        <taxon>Brassicales</taxon>
        <taxon>Brassicaceae</taxon>
        <taxon>Brassiceae</taxon>
        <taxon>Brassica</taxon>
    </lineage>
</organism>
<name>A0ABQ7BXS2_BRACR</name>
<evidence type="ECO:0000313" key="1">
    <source>
        <dbReference type="EMBL" id="KAF3543722.1"/>
    </source>
</evidence>
<reference evidence="1 2" key="1">
    <citation type="journal article" date="2020" name="BMC Genomics">
        <title>Intraspecific diversification of the crop wild relative Brassica cretica Lam. using demographic model selection.</title>
        <authorList>
            <person name="Kioukis A."/>
            <person name="Michalopoulou V.A."/>
            <person name="Briers L."/>
            <person name="Pirintsos S."/>
            <person name="Studholme D.J."/>
            <person name="Pavlidis P."/>
            <person name="Sarris P.F."/>
        </authorList>
    </citation>
    <scope>NUCLEOTIDE SEQUENCE [LARGE SCALE GENOMIC DNA]</scope>
    <source>
        <strain evidence="2">cv. PFS-1207/04</strain>
    </source>
</reference>
<protein>
    <submittedName>
        <fullName evidence="1">Uncharacterized protein</fullName>
    </submittedName>
</protein>
<evidence type="ECO:0000313" key="2">
    <source>
        <dbReference type="Proteomes" id="UP000266723"/>
    </source>
</evidence>
<sequence length="179" mass="20046">MSWRQRNVKVLAQQHEERGYRFRWRCLIVGTAGVYPRFLLIAFALLDVRLILVGFCQRRPGILKTHCFGLVAGDKCHDIADHQRIETLLRTAEEWLGRLQDEMNLLVLAGGVLNFDSGVAYVPPMVVRPLPSVFSLSVGDEHPASDSASHLSIVSPRAVSRFVVVYGGQSLDEITISFD</sequence>
<keyword evidence="2" id="KW-1185">Reference proteome</keyword>
<dbReference type="Proteomes" id="UP000266723">
    <property type="component" value="Unassembled WGS sequence"/>
</dbReference>
<comment type="caution">
    <text evidence="1">The sequence shown here is derived from an EMBL/GenBank/DDBJ whole genome shotgun (WGS) entry which is preliminary data.</text>
</comment>
<dbReference type="EMBL" id="QGKV02000832">
    <property type="protein sequence ID" value="KAF3543722.1"/>
    <property type="molecule type" value="Genomic_DNA"/>
</dbReference>